<name>A0ABW0W533_9BACL</name>
<organism evidence="1 2">
    <name type="scientific">Paenibacillus solisilvae</name>
    <dbReference type="NCBI Taxonomy" id="2486751"/>
    <lineage>
        <taxon>Bacteria</taxon>
        <taxon>Bacillati</taxon>
        <taxon>Bacillota</taxon>
        <taxon>Bacilli</taxon>
        <taxon>Bacillales</taxon>
        <taxon>Paenibacillaceae</taxon>
        <taxon>Paenibacillus</taxon>
    </lineage>
</organism>
<accession>A0ABW0W533</accession>
<evidence type="ECO:0000313" key="1">
    <source>
        <dbReference type="EMBL" id="MFC5652548.1"/>
    </source>
</evidence>
<reference evidence="2" key="1">
    <citation type="journal article" date="2019" name="Int. J. Syst. Evol. Microbiol.">
        <title>The Global Catalogue of Microorganisms (GCM) 10K type strain sequencing project: providing services to taxonomists for standard genome sequencing and annotation.</title>
        <authorList>
            <consortium name="The Broad Institute Genomics Platform"/>
            <consortium name="The Broad Institute Genome Sequencing Center for Infectious Disease"/>
            <person name="Wu L."/>
            <person name="Ma J."/>
        </authorList>
    </citation>
    <scope>NUCLEOTIDE SEQUENCE [LARGE SCALE GENOMIC DNA]</scope>
    <source>
        <strain evidence="2">CGMCC 1.3240</strain>
    </source>
</reference>
<proteinExistence type="predicted"/>
<gene>
    <name evidence="1" type="ORF">ACFPYJ_26200</name>
</gene>
<dbReference type="Proteomes" id="UP001596047">
    <property type="component" value="Unassembled WGS sequence"/>
</dbReference>
<protein>
    <submittedName>
        <fullName evidence="1">Uncharacterized protein</fullName>
    </submittedName>
</protein>
<comment type="caution">
    <text evidence="1">The sequence shown here is derived from an EMBL/GenBank/DDBJ whole genome shotgun (WGS) entry which is preliminary data.</text>
</comment>
<keyword evidence="2" id="KW-1185">Reference proteome</keyword>
<sequence length="51" mass="5701">MGASMAFTEMLSDQTWNLYADLVDKVNRSTSARERRQLGGFIFGSIEEVDG</sequence>
<dbReference type="EMBL" id="JBHSOW010000098">
    <property type="protein sequence ID" value="MFC5652548.1"/>
    <property type="molecule type" value="Genomic_DNA"/>
</dbReference>
<dbReference type="RefSeq" id="WP_379191189.1">
    <property type="nucleotide sequence ID" value="NZ_JBHSOW010000098.1"/>
</dbReference>
<evidence type="ECO:0000313" key="2">
    <source>
        <dbReference type="Proteomes" id="UP001596047"/>
    </source>
</evidence>